<feature type="chain" id="PRO_5014811574" evidence="1">
    <location>
        <begin position="20"/>
        <end position="70"/>
    </location>
</feature>
<evidence type="ECO:0000256" key="1">
    <source>
        <dbReference type="SAM" id="SignalP"/>
    </source>
</evidence>
<evidence type="ECO:0000313" key="2">
    <source>
        <dbReference type="EMBL" id="MBW63617.1"/>
    </source>
</evidence>
<proteinExistence type="predicted"/>
<accession>A0A2M4CE50</accession>
<dbReference type="AlphaFoldDB" id="A0A2M4CE50"/>
<protein>
    <submittedName>
        <fullName evidence="2">Putative secreted protein</fullName>
    </submittedName>
</protein>
<feature type="signal peptide" evidence="1">
    <location>
        <begin position="1"/>
        <end position="19"/>
    </location>
</feature>
<organism evidence="2">
    <name type="scientific">Anopheles marajoara</name>
    <dbReference type="NCBI Taxonomy" id="58244"/>
    <lineage>
        <taxon>Eukaryota</taxon>
        <taxon>Metazoa</taxon>
        <taxon>Ecdysozoa</taxon>
        <taxon>Arthropoda</taxon>
        <taxon>Hexapoda</taxon>
        <taxon>Insecta</taxon>
        <taxon>Pterygota</taxon>
        <taxon>Neoptera</taxon>
        <taxon>Endopterygota</taxon>
        <taxon>Diptera</taxon>
        <taxon>Nematocera</taxon>
        <taxon>Culicoidea</taxon>
        <taxon>Culicidae</taxon>
        <taxon>Anophelinae</taxon>
        <taxon>Anopheles</taxon>
    </lineage>
</organism>
<keyword evidence="1" id="KW-0732">Signal</keyword>
<name>A0A2M4CE50_9DIPT</name>
<sequence length="70" mass="7736">MFNRARACFCAIRIRLCIAVSARSDRVETSKVDYRGMCASSSSSLVIDRPGGQATGNRNQSEFTLFHLCC</sequence>
<reference evidence="2" key="1">
    <citation type="submission" date="2018-01" db="EMBL/GenBank/DDBJ databases">
        <title>An insight into the sialome of Amazonian anophelines.</title>
        <authorList>
            <person name="Ribeiro J.M."/>
            <person name="Scarpassa V."/>
            <person name="Calvo E."/>
        </authorList>
    </citation>
    <scope>NUCLEOTIDE SEQUENCE</scope>
    <source>
        <tissue evidence="2">Salivary glands</tissue>
    </source>
</reference>
<dbReference type="EMBL" id="GGFJ01014476">
    <property type="protein sequence ID" value="MBW63617.1"/>
    <property type="molecule type" value="Transcribed_RNA"/>
</dbReference>